<keyword evidence="4 9" id="KW-0812">Transmembrane</keyword>
<dbReference type="InterPro" id="IPR001851">
    <property type="entry name" value="ABC_transp_permease"/>
</dbReference>
<evidence type="ECO:0000256" key="7">
    <source>
        <dbReference type="ARBA" id="ARBA00023136"/>
    </source>
</evidence>
<evidence type="ECO:0000256" key="1">
    <source>
        <dbReference type="ARBA" id="ARBA00004651"/>
    </source>
</evidence>
<feature type="transmembrane region" description="Helical" evidence="9">
    <location>
        <begin position="221"/>
        <end position="237"/>
    </location>
</feature>
<sequence length="287" mass="30899">MNFPSSTLLIQSILAGIFTGALYGLLGLGLSLSWGMLRQINLAHFALAFLGAYLTYQFSTYGGIDPLLTLLMIIPVFFVVGMAVHWVITRFRMTPFNSLLVTFGLTIIIEAMLQWIWTADYRRLESTYAEHKLQIGTVYLPLPELITLGLSLSISLIIWQVLRRSDIGKAIRAAAEDGPIAAAFGINQQALGLLLSGLNASLAGIAGVCIALGYTLAPSQIYSWIGVVFACVMLGGLGRPMGPIIAGCIIGISEAVTMAVVSPSWAPLVSFSLLIIVLLVRPERIQA</sequence>
<evidence type="ECO:0000256" key="9">
    <source>
        <dbReference type="SAM" id="Phobius"/>
    </source>
</evidence>
<comment type="similarity">
    <text evidence="8">Belongs to the binding-protein-dependent transport system permease family. LivHM subfamily.</text>
</comment>
<dbReference type="PANTHER" id="PTHR11795:SF445">
    <property type="entry name" value="AMINO ACID ABC TRANSPORTER PERMEASE PROTEIN"/>
    <property type="match status" value="1"/>
</dbReference>
<comment type="caution">
    <text evidence="10">The sequence shown here is derived from an EMBL/GenBank/DDBJ whole genome shotgun (WGS) entry which is preliminary data.</text>
</comment>
<proteinExistence type="inferred from homology"/>
<dbReference type="AlphaFoldDB" id="A0A366HIL9"/>
<evidence type="ECO:0000256" key="8">
    <source>
        <dbReference type="ARBA" id="ARBA00037998"/>
    </source>
</evidence>
<feature type="transmembrane region" description="Helical" evidence="9">
    <location>
        <begin position="67"/>
        <end position="87"/>
    </location>
</feature>
<keyword evidence="6 9" id="KW-1133">Transmembrane helix</keyword>
<dbReference type="Pfam" id="PF02653">
    <property type="entry name" value="BPD_transp_2"/>
    <property type="match status" value="1"/>
</dbReference>
<dbReference type="OrthoDB" id="8683959at2"/>
<dbReference type="GO" id="GO:0005886">
    <property type="term" value="C:plasma membrane"/>
    <property type="evidence" value="ECO:0007669"/>
    <property type="project" value="UniProtKB-SubCell"/>
</dbReference>
<dbReference type="CDD" id="cd06582">
    <property type="entry name" value="TM_PBP1_LivH_like"/>
    <property type="match status" value="1"/>
</dbReference>
<evidence type="ECO:0000313" key="11">
    <source>
        <dbReference type="Proteomes" id="UP000253628"/>
    </source>
</evidence>
<name>A0A366HIL9_9BURK</name>
<dbReference type="EMBL" id="QNRQ01000002">
    <property type="protein sequence ID" value="RBP41837.1"/>
    <property type="molecule type" value="Genomic_DNA"/>
</dbReference>
<feature type="transmembrane region" description="Helical" evidence="9">
    <location>
        <begin position="266"/>
        <end position="282"/>
    </location>
</feature>
<evidence type="ECO:0000256" key="4">
    <source>
        <dbReference type="ARBA" id="ARBA00022692"/>
    </source>
</evidence>
<evidence type="ECO:0000256" key="5">
    <source>
        <dbReference type="ARBA" id="ARBA00022970"/>
    </source>
</evidence>
<accession>A0A366HIL9</accession>
<keyword evidence="2" id="KW-0813">Transport</keyword>
<feature type="transmembrane region" description="Helical" evidence="9">
    <location>
        <begin position="42"/>
        <end position="61"/>
    </location>
</feature>
<dbReference type="RefSeq" id="WP_113932082.1">
    <property type="nucleotide sequence ID" value="NZ_JACCEU010000002.1"/>
</dbReference>
<keyword evidence="11" id="KW-1185">Reference proteome</keyword>
<feature type="transmembrane region" description="Helical" evidence="9">
    <location>
        <begin position="6"/>
        <end position="30"/>
    </location>
</feature>
<dbReference type="Proteomes" id="UP000253628">
    <property type="component" value="Unassembled WGS sequence"/>
</dbReference>
<evidence type="ECO:0000313" key="10">
    <source>
        <dbReference type="EMBL" id="RBP41837.1"/>
    </source>
</evidence>
<keyword evidence="7 9" id="KW-0472">Membrane</keyword>
<organism evidence="10 11">
    <name type="scientific">Eoetvoesiella caeni</name>
    <dbReference type="NCBI Taxonomy" id="645616"/>
    <lineage>
        <taxon>Bacteria</taxon>
        <taxon>Pseudomonadati</taxon>
        <taxon>Pseudomonadota</taxon>
        <taxon>Betaproteobacteria</taxon>
        <taxon>Burkholderiales</taxon>
        <taxon>Alcaligenaceae</taxon>
        <taxon>Eoetvoesiella</taxon>
    </lineage>
</organism>
<keyword evidence="5" id="KW-0029">Amino-acid transport</keyword>
<gene>
    <name evidence="10" type="ORF">DFR37_102216</name>
</gene>
<evidence type="ECO:0000256" key="6">
    <source>
        <dbReference type="ARBA" id="ARBA00022989"/>
    </source>
</evidence>
<feature type="transmembrane region" description="Helical" evidence="9">
    <location>
        <begin position="193"/>
        <end position="215"/>
    </location>
</feature>
<dbReference type="GO" id="GO:0006865">
    <property type="term" value="P:amino acid transport"/>
    <property type="evidence" value="ECO:0007669"/>
    <property type="project" value="UniProtKB-KW"/>
</dbReference>
<feature type="transmembrane region" description="Helical" evidence="9">
    <location>
        <begin position="138"/>
        <end position="162"/>
    </location>
</feature>
<dbReference type="InterPro" id="IPR052157">
    <property type="entry name" value="BCAA_transport_permease"/>
</dbReference>
<dbReference type="GO" id="GO:0022857">
    <property type="term" value="F:transmembrane transporter activity"/>
    <property type="evidence" value="ECO:0007669"/>
    <property type="project" value="InterPro"/>
</dbReference>
<evidence type="ECO:0000256" key="3">
    <source>
        <dbReference type="ARBA" id="ARBA00022475"/>
    </source>
</evidence>
<protein>
    <submittedName>
        <fullName evidence="10">Branched-chain amino acid transport system permease protein</fullName>
    </submittedName>
</protein>
<keyword evidence="3" id="KW-1003">Cell membrane</keyword>
<evidence type="ECO:0000256" key="2">
    <source>
        <dbReference type="ARBA" id="ARBA00022448"/>
    </source>
</evidence>
<reference evidence="10 11" key="1">
    <citation type="submission" date="2018-06" db="EMBL/GenBank/DDBJ databases">
        <title>Genomic Encyclopedia of Type Strains, Phase IV (KMG-IV): sequencing the most valuable type-strain genomes for metagenomic binning, comparative biology and taxonomic classification.</title>
        <authorList>
            <person name="Goeker M."/>
        </authorList>
    </citation>
    <scope>NUCLEOTIDE SEQUENCE [LARGE SCALE GENOMIC DNA]</scope>
    <source>
        <strain evidence="10 11">DSM 25520</strain>
    </source>
</reference>
<comment type="subcellular location">
    <subcellularLocation>
        <location evidence="1">Cell membrane</location>
        <topology evidence="1">Multi-pass membrane protein</topology>
    </subcellularLocation>
</comment>
<feature type="transmembrane region" description="Helical" evidence="9">
    <location>
        <begin position="99"/>
        <end position="118"/>
    </location>
</feature>
<dbReference type="PANTHER" id="PTHR11795">
    <property type="entry name" value="BRANCHED-CHAIN AMINO ACID TRANSPORT SYSTEM PERMEASE PROTEIN LIVH"/>
    <property type="match status" value="1"/>
</dbReference>